<dbReference type="Pfam" id="PF12796">
    <property type="entry name" value="Ank_2"/>
    <property type="match status" value="2"/>
</dbReference>
<evidence type="ECO:0000313" key="3">
    <source>
        <dbReference type="EMBL" id="ROV91871.1"/>
    </source>
</evidence>
<name>A0A423VLH1_9PEZI</name>
<protein>
    <submittedName>
        <fullName evidence="3">Uncharacterized protein</fullName>
    </submittedName>
</protein>
<dbReference type="SMART" id="SM00248">
    <property type="entry name" value="ANK"/>
    <property type="match status" value="7"/>
</dbReference>
<dbReference type="OrthoDB" id="163438at2759"/>
<dbReference type="Proteomes" id="UP000283895">
    <property type="component" value="Unassembled WGS sequence"/>
</dbReference>
<evidence type="ECO:0000256" key="1">
    <source>
        <dbReference type="ARBA" id="ARBA00022737"/>
    </source>
</evidence>
<reference evidence="3 4" key="1">
    <citation type="submission" date="2015-09" db="EMBL/GenBank/DDBJ databases">
        <title>Host preference determinants of Valsa canker pathogens revealed by comparative genomics.</title>
        <authorList>
            <person name="Yin Z."/>
            <person name="Huang L."/>
        </authorList>
    </citation>
    <scope>NUCLEOTIDE SEQUENCE [LARGE SCALE GENOMIC DNA]</scope>
    <source>
        <strain evidence="3 4">03-1</strain>
    </source>
</reference>
<dbReference type="PANTHER" id="PTHR24188">
    <property type="entry name" value="ANKYRIN REPEAT PROTEIN"/>
    <property type="match status" value="1"/>
</dbReference>
<dbReference type="SUPFAM" id="SSF48403">
    <property type="entry name" value="Ankyrin repeat"/>
    <property type="match status" value="1"/>
</dbReference>
<keyword evidence="4" id="KW-1185">Reference proteome</keyword>
<gene>
    <name evidence="3" type="ORF">VMCG_09210</name>
</gene>
<comment type="caution">
    <text evidence="3">The sequence shown here is derived from an EMBL/GenBank/DDBJ whole genome shotgun (WGS) entry which is preliminary data.</text>
</comment>
<dbReference type="Pfam" id="PF00023">
    <property type="entry name" value="Ank"/>
    <property type="match status" value="2"/>
</dbReference>
<dbReference type="InterPro" id="IPR036770">
    <property type="entry name" value="Ankyrin_rpt-contain_sf"/>
</dbReference>
<keyword evidence="2" id="KW-0040">ANK repeat</keyword>
<dbReference type="InterPro" id="IPR002110">
    <property type="entry name" value="Ankyrin_rpt"/>
</dbReference>
<dbReference type="AlphaFoldDB" id="A0A423VLH1"/>
<sequence>MSWDQDVQGLDIGALFKDSDRIDSGLSVASKYDFYDYAALHWTEHLALCEASASVELKSAAKKLLCISHGNCTTWLKHYREATTVKVFDIPDEPDALVLAARFNLHGILLSLLDECAPYSSSLRNQALFWASYAGHSRIVKDLLDQDADPNAQICSKTSLIAAAEHGHLDCVSALLAVAQIDANARGRNGRTALSYACGNGHFRIARELLSNPDCRADEGDFNGGTPLFWAVGGDHTAIIQMLVRRSDVNINHRDKSGRTVVSWAAGDGMKKALKNLLRTQGVDANVKDSKGRTPLSWAAGNGCSETVKILVQDPRVDKSSIDNDKRNAVSWASASAHLESLQVLLRLSGSRKP</sequence>
<dbReference type="PANTHER" id="PTHR24188:SF29">
    <property type="entry name" value="GH09064P"/>
    <property type="match status" value="1"/>
</dbReference>
<organism evidence="3 4">
    <name type="scientific">Cytospora schulzeri</name>
    <dbReference type="NCBI Taxonomy" id="448051"/>
    <lineage>
        <taxon>Eukaryota</taxon>
        <taxon>Fungi</taxon>
        <taxon>Dikarya</taxon>
        <taxon>Ascomycota</taxon>
        <taxon>Pezizomycotina</taxon>
        <taxon>Sordariomycetes</taxon>
        <taxon>Sordariomycetidae</taxon>
        <taxon>Diaporthales</taxon>
        <taxon>Cytosporaceae</taxon>
        <taxon>Cytospora</taxon>
    </lineage>
</organism>
<dbReference type="EMBL" id="LKEA01000053">
    <property type="protein sequence ID" value="ROV91871.1"/>
    <property type="molecule type" value="Genomic_DNA"/>
</dbReference>
<evidence type="ECO:0000313" key="4">
    <source>
        <dbReference type="Proteomes" id="UP000283895"/>
    </source>
</evidence>
<proteinExistence type="predicted"/>
<dbReference type="STRING" id="356882.A0A423VLH1"/>
<accession>A0A423VLH1</accession>
<evidence type="ECO:0000256" key="2">
    <source>
        <dbReference type="ARBA" id="ARBA00023043"/>
    </source>
</evidence>
<keyword evidence="1" id="KW-0677">Repeat</keyword>
<dbReference type="Gene3D" id="1.25.40.20">
    <property type="entry name" value="Ankyrin repeat-containing domain"/>
    <property type="match status" value="1"/>
</dbReference>